<dbReference type="InterPro" id="IPR039422">
    <property type="entry name" value="MarR/SlyA-like"/>
</dbReference>
<dbReference type="Pfam" id="PF01047">
    <property type="entry name" value="MarR"/>
    <property type="match status" value="1"/>
</dbReference>
<dbReference type="EMBL" id="CP108195">
    <property type="protein sequence ID" value="WTS10418.1"/>
    <property type="molecule type" value="Genomic_DNA"/>
</dbReference>
<dbReference type="AlphaFoldDB" id="A0AAU1TZE6"/>
<evidence type="ECO:0000313" key="2">
    <source>
        <dbReference type="EMBL" id="WTS10418.1"/>
    </source>
</evidence>
<dbReference type="InterPro" id="IPR000835">
    <property type="entry name" value="HTH_MarR-typ"/>
</dbReference>
<dbReference type="PROSITE" id="PS50995">
    <property type="entry name" value="HTH_MARR_2"/>
    <property type="match status" value="1"/>
</dbReference>
<feature type="domain" description="HTH marR-type" evidence="1">
    <location>
        <begin position="38"/>
        <end position="167"/>
    </location>
</feature>
<dbReference type="InterPro" id="IPR036390">
    <property type="entry name" value="WH_DNA-bd_sf"/>
</dbReference>
<gene>
    <name evidence="2" type="ORF">OHU69_04635</name>
</gene>
<evidence type="ECO:0000259" key="1">
    <source>
        <dbReference type="PROSITE" id="PS50995"/>
    </source>
</evidence>
<dbReference type="PANTHER" id="PTHR33164:SF95">
    <property type="entry name" value="TRANSCRIPTIONAL REGULATOR"/>
    <property type="match status" value="1"/>
</dbReference>
<dbReference type="Gene3D" id="1.10.10.10">
    <property type="entry name" value="Winged helix-like DNA-binding domain superfamily/Winged helix DNA-binding domain"/>
    <property type="match status" value="1"/>
</dbReference>
<dbReference type="InterPro" id="IPR036388">
    <property type="entry name" value="WH-like_DNA-bd_sf"/>
</dbReference>
<sequence length="175" mass="19216">MPTKEVPACEDAEVVSPGEGAEVRGGDVGRPPSLLALPSYLVSHVSRIGHDVLIAAVAEADLRLPHFATLTALADFGSLPQHELADRLGLNRSHLVGYLDTVEGRGFVQRTRDPADRRRQLVELTREGEKVQRRLFEVALRSQDEFLACLTPEERTVLSALLHRVLVAGEQSRPN</sequence>
<dbReference type="GO" id="GO:0003700">
    <property type="term" value="F:DNA-binding transcription factor activity"/>
    <property type="evidence" value="ECO:0007669"/>
    <property type="project" value="InterPro"/>
</dbReference>
<dbReference type="GO" id="GO:0006950">
    <property type="term" value="P:response to stress"/>
    <property type="evidence" value="ECO:0007669"/>
    <property type="project" value="TreeGrafter"/>
</dbReference>
<accession>A0AAU1TZE6</accession>
<protein>
    <submittedName>
        <fullName evidence="2">MarR family transcriptional regulator</fullName>
    </submittedName>
</protein>
<name>A0AAU1TZE6_9ACTN</name>
<dbReference type="SMART" id="SM00347">
    <property type="entry name" value="HTH_MARR"/>
    <property type="match status" value="1"/>
</dbReference>
<dbReference type="PANTHER" id="PTHR33164">
    <property type="entry name" value="TRANSCRIPTIONAL REGULATOR, MARR FAMILY"/>
    <property type="match status" value="1"/>
</dbReference>
<dbReference type="PRINTS" id="PR00598">
    <property type="entry name" value="HTHMARR"/>
</dbReference>
<dbReference type="SUPFAM" id="SSF46785">
    <property type="entry name" value="Winged helix' DNA-binding domain"/>
    <property type="match status" value="1"/>
</dbReference>
<proteinExistence type="predicted"/>
<organism evidence="2">
    <name type="scientific">Streptomyces sp. NBC_00119</name>
    <dbReference type="NCBI Taxonomy" id="2975659"/>
    <lineage>
        <taxon>Bacteria</taxon>
        <taxon>Bacillati</taxon>
        <taxon>Actinomycetota</taxon>
        <taxon>Actinomycetes</taxon>
        <taxon>Kitasatosporales</taxon>
        <taxon>Streptomycetaceae</taxon>
        <taxon>Streptomyces</taxon>
    </lineage>
</organism>
<reference evidence="2" key="1">
    <citation type="submission" date="2022-10" db="EMBL/GenBank/DDBJ databases">
        <title>The complete genomes of actinobacterial strains from the NBC collection.</title>
        <authorList>
            <person name="Joergensen T.S."/>
            <person name="Alvarez Arevalo M."/>
            <person name="Sterndorff E.B."/>
            <person name="Faurdal D."/>
            <person name="Vuksanovic O."/>
            <person name="Mourched A.-S."/>
            <person name="Charusanti P."/>
            <person name="Shaw S."/>
            <person name="Blin K."/>
            <person name="Weber T."/>
        </authorList>
    </citation>
    <scope>NUCLEOTIDE SEQUENCE</scope>
    <source>
        <strain evidence="2">NBC_00119</strain>
    </source>
</reference>